<name>A0A2N3PV70_9PROT</name>
<accession>A0A2N3PV70</accession>
<reference evidence="3" key="1">
    <citation type="submission" date="2017-12" db="EMBL/GenBank/DDBJ databases">
        <title>Draft genome sequence of Telmatospirillum siberiense 26-4b1T, an acidotolerant peatland alphaproteobacterium potentially involved in sulfur cycling.</title>
        <authorList>
            <person name="Hausmann B."/>
            <person name="Pjevac P."/>
            <person name="Schreck K."/>
            <person name="Herbold C.W."/>
            <person name="Daims H."/>
            <person name="Wagner M."/>
            <person name="Pester M."/>
            <person name="Loy A."/>
        </authorList>
    </citation>
    <scope>NUCLEOTIDE SEQUENCE [LARGE SCALE GENOMIC DNA]</scope>
    <source>
        <strain evidence="3">26-4b1</strain>
    </source>
</reference>
<protein>
    <submittedName>
        <fullName evidence="2">Uncharacterized protein</fullName>
    </submittedName>
</protein>
<evidence type="ECO:0000256" key="1">
    <source>
        <dbReference type="SAM" id="MobiDB-lite"/>
    </source>
</evidence>
<proteinExistence type="predicted"/>
<gene>
    <name evidence="2" type="ORF">CWS72_11955</name>
</gene>
<evidence type="ECO:0000313" key="2">
    <source>
        <dbReference type="EMBL" id="PKU24303.1"/>
    </source>
</evidence>
<dbReference type="AlphaFoldDB" id="A0A2N3PV70"/>
<dbReference type="Proteomes" id="UP000233293">
    <property type="component" value="Unassembled WGS sequence"/>
</dbReference>
<organism evidence="2 3">
    <name type="scientific">Telmatospirillum siberiense</name>
    <dbReference type="NCBI Taxonomy" id="382514"/>
    <lineage>
        <taxon>Bacteria</taxon>
        <taxon>Pseudomonadati</taxon>
        <taxon>Pseudomonadota</taxon>
        <taxon>Alphaproteobacteria</taxon>
        <taxon>Rhodospirillales</taxon>
        <taxon>Rhodospirillaceae</taxon>
        <taxon>Telmatospirillum</taxon>
    </lineage>
</organism>
<feature type="compositionally biased region" description="Polar residues" evidence="1">
    <location>
        <begin position="63"/>
        <end position="79"/>
    </location>
</feature>
<sequence>METKIPEFDRPLAAAAWGAPVDGAGRTSHFRSAHDAGFSSESFLSVGRMTPCPSRTGIGDLSLSKNGNSHFPTTQNRGF</sequence>
<comment type="caution">
    <text evidence="2">The sequence shown here is derived from an EMBL/GenBank/DDBJ whole genome shotgun (WGS) entry which is preliminary data.</text>
</comment>
<evidence type="ECO:0000313" key="3">
    <source>
        <dbReference type="Proteomes" id="UP000233293"/>
    </source>
</evidence>
<feature type="region of interest" description="Disordered" evidence="1">
    <location>
        <begin position="57"/>
        <end position="79"/>
    </location>
</feature>
<keyword evidence="3" id="KW-1185">Reference proteome</keyword>
<dbReference type="EMBL" id="PIUM01000012">
    <property type="protein sequence ID" value="PKU24303.1"/>
    <property type="molecule type" value="Genomic_DNA"/>
</dbReference>